<evidence type="ECO:0000313" key="2">
    <source>
        <dbReference type="EMBL" id="KAK9187544.1"/>
    </source>
</evidence>
<keyword evidence="1" id="KW-0472">Membrane</keyword>
<gene>
    <name evidence="2" type="ORF">WN944_018941</name>
</gene>
<proteinExistence type="predicted"/>
<protein>
    <submittedName>
        <fullName evidence="2">Uncharacterized protein</fullName>
    </submittedName>
</protein>
<keyword evidence="1" id="KW-1133">Transmembrane helix</keyword>
<name>A0AAP0M0Q6_9ROSI</name>
<evidence type="ECO:0000313" key="3">
    <source>
        <dbReference type="Proteomes" id="UP001428341"/>
    </source>
</evidence>
<reference evidence="2 3" key="1">
    <citation type="submission" date="2024-05" db="EMBL/GenBank/DDBJ databases">
        <title>Haplotype-resolved chromosome-level genome assembly of Huyou (Citrus changshanensis).</title>
        <authorList>
            <person name="Miao C."/>
            <person name="Chen W."/>
            <person name="Wu Y."/>
            <person name="Wang L."/>
            <person name="Zhao S."/>
            <person name="Grierson D."/>
            <person name="Xu C."/>
            <person name="Chen K."/>
        </authorList>
    </citation>
    <scope>NUCLEOTIDE SEQUENCE [LARGE SCALE GENOMIC DNA]</scope>
    <source>
        <strain evidence="2">01-14</strain>
        <tissue evidence="2">Leaf</tissue>
    </source>
</reference>
<keyword evidence="3" id="KW-1185">Reference proteome</keyword>
<sequence>MDDDSLATSHIFADLRKIRLATLNPPKIPLTSSLLKSVKVFPKVTKCIMLDLVGCDVVEGRWSSSNLNALVHHIPLGSNTIRVLHGSSNAISKALCKEMPHMSTIEKFVGSTITWPPNELSCFFPTSFSSSSIWEPYAKASPWPFVFEMLILAGCDLAFLVFFLLL</sequence>
<dbReference type="Proteomes" id="UP001428341">
    <property type="component" value="Unassembled WGS sequence"/>
</dbReference>
<evidence type="ECO:0000256" key="1">
    <source>
        <dbReference type="SAM" id="Phobius"/>
    </source>
</evidence>
<keyword evidence="1" id="KW-0812">Transmembrane</keyword>
<dbReference type="AlphaFoldDB" id="A0AAP0M0Q6"/>
<dbReference type="EMBL" id="JBCGBO010000007">
    <property type="protein sequence ID" value="KAK9187544.1"/>
    <property type="molecule type" value="Genomic_DNA"/>
</dbReference>
<organism evidence="2 3">
    <name type="scientific">Citrus x changshan-huyou</name>
    <dbReference type="NCBI Taxonomy" id="2935761"/>
    <lineage>
        <taxon>Eukaryota</taxon>
        <taxon>Viridiplantae</taxon>
        <taxon>Streptophyta</taxon>
        <taxon>Embryophyta</taxon>
        <taxon>Tracheophyta</taxon>
        <taxon>Spermatophyta</taxon>
        <taxon>Magnoliopsida</taxon>
        <taxon>eudicotyledons</taxon>
        <taxon>Gunneridae</taxon>
        <taxon>Pentapetalae</taxon>
        <taxon>rosids</taxon>
        <taxon>malvids</taxon>
        <taxon>Sapindales</taxon>
        <taxon>Rutaceae</taxon>
        <taxon>Aurantioideae</taxon>
        <taxon>Citrus</taxon>
    </lineage>
</organism>
<comment type="caution">
    <text evidence="2">The sequence shown here is derived from an EMBL/GenBank/DDBJ whole genome shotgun (WGS) entry which is preliminary data.</text>
</comment>
<accession>A0AAP0M0Q6</accession>
<feature type="transmembrane region" description="Helical" evidence="1">
    <location>
        <begin position="145"/>
        <end position="165"/>
    </location>
</feature>